<name>A0A7R8WMY3_9CRUS</name>
<dbReference type="Pfam" id="PF00080">
    <property type="entry name" value="Sod_Cu"/>
    <property type="match status" value="2"/>
</dbReference>
<comment type="similarity">
    <text evidence="1">Belongs to the Cu-Zn superoxide dismutase family.</text>
</comment>
<accession>A0A7R8WMY3</accession>
<keyword evidence="1" id="KW-0862">Zinc</keyword>
<sequence>MGYCRPAAKPAQEPQRHLPAQEPQRHLPAQEPPRHLNPNEEVIFPEARRAVAAIGSGNVHGLVVFKQANPSAPVIVDVDLQGLSPGYHGFHVHQFGDIRDGCKSAAGHFNPFKVTHGAPHDPVHQRHVGDLGNILADDYGRVRVLLEDKLLSLYDPQGHNEPSRNIAGEYLLEDKLLSLYDPQGHNEPSRNIAGRSVVIHAGVDDLGQGVGGAREGSLKTGNAGSRVACAPIVLANPATTA</sequence>
<dbReference type="EMBL" id="OB666438">
    <property type="protein sequence ID" value="CAD7233523.1"/>
    <property type="molecule type" value="Genomic_DNA"/>
</dbReference>
<comment type="cofactor">
    <cofactor evidence="1">
        <name>Zn(2+)</name>
        <dbReference type="ChEBI" id="CHEBI:29105"/>
    </cofactor>
    <text evidence="1">Binds 1 zinc ion per subunit.</text>
</comment>
<comment type="catalytic activity">
    <reaction evidence="1">
        <text>2 superoxide + 2 H(+) = H2O2 + O2</text>
        <dbReference type="Rhea" id="RHEA:20696"/>
        <dbReference type="ChEBI" id="CHEBI:15378"/>
        <dbReference type="ChEBI" id="CHEBI:15379"/>
        <dbReference type="ChEBI" id="CHEBI:16240"/>
        <dbReference type="ChEBI" id="CHEBI:18421"/>
        <dbReference type="EC" id="1.15.1.1"/>
    </reaction>
</comment>
<dbReference type="InterPro" id="IPR036423">
    <property type="entry name" value="SOD-like_Cu/Zn_dom_sf"/>
</dbReference>
<proteinExistence type="inferred from homology"/>
<feature type="domain" description="Superoxide dismutase copper/zinc binding" evidence="2">
    <location>
        <begin position="178"/>
        <end position="232"/>
    </location>
</feature>
<keyword evidence="1" id="KW-0560">Oxidoreductase</keyword>
<feature type="domain" description="Superoxide dismutase copper/zinc binding" evidence="2">
    <location>
        <begin position="59"/>
        <end position="156"/>
    </location>
</feature>
<dbReference type="SUPFAM" id="SSF49329">
    <property type="entry name" value="Cu,Zn superoxide dismutase-like"/>
    <property type="match status" value="1"/>
</dbReference>
<dbReference type="GO" id="GO:0004784">
    <property type="term" value="F:superoxide dismutase activity"/>
    <property type="evidence" value="ECO:0007669"/>
    <property type="project" value="UniProtKB-EC"/>
</dbReference>
<gene>
    <name evidence="3" type="ORF">CTOB1V02_LOCUS11344</name>
</gene>
<dbReference type="GO" id="GO:0005507">
    <property type="term" value="F:copper ion binding"/>
    <property type="evidence" value="ECO:0007669"/>
    <property type="project" value="InterPro"/>
</dbReference>
<organism evidence="3">
    <name type="scientific">Cyprideis torosa</name>
    <dbReference type="NCBI Taxonomy" id="163714"/>
    <lineage>
        <taxon>Eukaryota</taxon>
        <taxon>Metazoa</taxon>
        <taxon>Ecdysozoa</taxon>
        <taxon>Arthropoda</taxon>
        <taxon>Crustacea</taxon>
        <taxon>Oligostraca</taxon>
        <taxon>Ostracoda</taxon>
        <taxon>Podocopa</taxon>
        <taxon>Podocopida</taxon>
        <taxon>Cytherocopina</taxon>
        <taxon>Cytheroidea</taxon>
        <taxon>Cytherideidae</taxon>
        <taxon>Cyprideis</taxon>
    </lineage>
</organism>
<dbReference type="InterPro" id="IPR001424">
    <property type="entry name" value="SOD_Cu_Zn_dom"/>
</dbReference>
<comment type="cofactor">
    <cofactor evidence="1">
        <name>Cu cation</name>
        <dbReference type="ChEBI" id="CHEBI:23378"/>
    </cofactor>
    <text evidence="1">Binds 1 copper ion per subunit.</text>
</comment>
<keyword evidence="1" id="KW-0186">Copper</keyword>
<dbReference type="Gene3D" id="2.60.40.200">
    <property type="entry name" value="Superoxide dismutase, copper/zinc binding domain"/>
    <property type="match status" value="1"/>
</dbReference>
<dbReference type="EC" id="1.15.1.1" evidence="1"/>
<protein>
    <recommendedName>
        <fullName evidence="1">Superoxide dismutase [Cu-Zn]</fullName>
        <ecNumber evidence="1">1.15.1.1</ecNumber>
    </recommendedName>
</protein>
<evidence type="ECO:0000256" key="1">
    <source>
        <dbReference type="RuleBase" id="RU000393"/>
    </source>
</evidence>
<dbReference type="AlphaFoldDB" id="A0A7R8WMY3"/>
<dbReference type="OrthoDB" id="2015551at2759"/>
<reference evidence="3" key="1">
    <citation type="submission" date="2020-11" db="EMBL/GenBank/DDBJ databases">
        <authorList>
            <person name="Tran Van P."/>
        </authorList>
    </citation>
    <scope>NUCLEOTIDE SEQUENCE</scope>
</reference>
<comment type="function">
    <text evidence="1">Destroys radicals which are normally produced within the cells and which are toxic to biological systems.</text>
</comment>
<evidence type="ECO:0000313" key="3">
    <source>
        <dbReference type="EMBL" id="CAD7233523.1"/>
    </source>
</evidence>
<dbReference type="PROSITE" id="PS00332">
    <property type="entry name" value="SOD_CU_ZN_2"/>
    <property type="match status" value="1"/>
</dbReference>
<dbReference type="PANTHER" id="PTHR10003">
    <property type="entry name" value="SUPEROXIDE DISMUTASE CU-ZN -RELATED"/>
    <property type="match status" value="1"/>
</dbReference>
<dbReference type="InterPro" id="IPR024134">
    <property type="entry name" value="SOD_Cu/Zn_/chaperone"/>
</dbReference>
<dbReference type="InterPro" id="IPR018152">
    <property type="entry name" value="SOD_Cu/Zn_BS"/>
</dbReference>
<keyword evidence="1" id="KW-0479">Metal-binding</keyword>
<dbReference type="CDD" id="cd00305">
    <property type="entry name" value="Cu-Zn_Superoxide_Dismutase"/>
    <property type="match status" value="1"/>
</dbReference>
<evidence type="ECO:0000259" key="2">
    <source>
        <dbReference type="Pfam" id="PF00080"/>
    </source>
</evidence>